<feature type="coiled-coil region" evidence="6">
    <location>
        <begin position="40"/>
        <end position="67"/>
    </location>
</feature>
<feature type="modified residue" description="N5-methylglutamine" evidence="4">
    <location>
        <position position="236"/>
    </location>
</feature>
<dbReference type="InterPro" id="IPR045853">
    <property type="entry name" value="Pep_chain_release_fac_I_sf"/>
</dbReference>
<dbReference type="GO" id="GO:0016149">
    <property type="term" value="F:translation release factor activity, codon specific"/>
    <property type="evidence" value="ECO:0007669"/>
    <property type="project" value="UniProtKB-UniRule"/>
</dbReference>
<comment type="subcellular location">
    <subcellularLocation>
        <location evidence="4">Cytoplasm</location>
    </subcellularLocation>
</comment>
<dbReference type="KEGG" id="lfc:LFE_0736"/>
<keyword evidence="6" id="KW-0175">Coiled coil</keyword>
<gene>
    <name evidence="4" type="primary">prfB</name>
    <name evidence="8" type="ordered locus">LFE_0736</name>
</gene>
<dbReference type="SUPFAM" id="SSF75620">
    <property type="entry name" value="Release factor"/>
    <property type="match status" value="1"/>
</dbReference>
<dbReference type="PANTHER" id="PTHR43116:SF3">
    <property type="entry name" value="CLASS I PEPTIDE CHAIN RELEASE FACTOR"/>
    <property type="match status" value="1"/>
</dbReference>
<dbReference type="HOGENOM" id="CLU_036856_6_0_0"/>
<dbReference type="Pfam" id="PF03462">
    <property type="entry name" value="PCRF"/>
    <property type="match status" value="1"/>
</dbReference>
<evidence type="ECO:0000256" key="5">
    <source>
        <dbReference type="NCBIfam" id="TIGR00020"/>
    </source>
</evidence>
<evidence type="ECO:0000256" key="1">
    <source>
        <dbReference type="ARBA" id="ARBA00010835"/>
    </source>
</evidence>
<keyword evidence="2 4" id="KW-0488">Methylation</keyword>
<dbReference type="EMBL" id="AP012342">
    <property type="protein sequence ID" value="BAM06451.1"/>
    <property type="molecule type" value="Genomic_DNA"/>
</dbReference>
<dbReference type="InterPro" id="IPR005139">
    <property type="entry name" value="PCRF"/>
</dbReference>
<dbReference type="GO" id="GO:0005737">
    <property type="term" value="C:cytoplasm"/>
    <property type="evidence" value="ECO:0007669"/>
    <property type="project" value="UniProtKB-SubCell"/>
</dbReference>
<evidence type="ECO:0000313" key="8">
    <source>
        <dbReference type="EMBL" id="BAM06451.1"/>
    </source>
</evidence>
<evidence type="ECO:0000256" key="4">
    <source>
        <dbReference type="HAMAP-Rule" id="MF_00094"/>
    </source>
</evidence>
<comment type="PTM">
    <text evidence="4">Methylated by PrmC. Methylation increases the termination efficiency of RF2.</text>
</comment>
<dbReference type="InterPro" id="IPR000352">
    <property type="entry name" value="Pep_chain_release_fac_I"/>
</dbReference>
<dbReference type="eggNOG" id="COG1186">
    <property type="taxonomic scope" value="Bacteria"/>
</dbReference>
<dbReference type="FunFam" id="3.30.160.20:FF:000004">
    <property type="entry name" value="Peptide chain release factor 1"/>
    <property type="match status" value="1"/>
</dbReference>
<evidence type="ECO:0000256" key="2">
    <source>
        <dbReference type="ARBA" id="ARBA00022481"/>
    </source>
</evidence>
<keyword evidence="9" id="KW-1185">Reference proteome</keyword>
<evidence type="ECO:0000256" key="3">
    <source>
        <dbReference type="ARBA" id="ARBA00022917"/>
    </source>
</evidence>
<organism evidence="8 9">
    <name type="scientific">Leptospirillum ferrooxidans (strain C2-3)</name>
    <dbReference type="NCBI Taxonomy" id="1162668"/>
    <lineage>
        <taxon>Bacteria</taxon>
        <taxon>Pseudomonadati</taxon>
        <taxon>Nitrospirota</taxon>
        <taxon>Nitrospiria</taxon>
        <taxon>Nitrospirales</taxon>
        <taxon>Nitrospiraceae</taxon>
        <taxon>Leptospirillum</taxon>
    </lineage>
</organism>
<evidence type="ECO:0000259" key="7">
    <source>
        <dbReference type="SMART" id="SM00937"/>
    </source>
</evidence>
<reference evidence="8 9" key="1">
    <citation type="journal article" date="2012" name="J. Bacteriol.">
        <title>Complete Genome Sequence of Leptospirillum ferrooxidans Strain C2-3, Isolated from a Fresh Volcanic Ash Deposit on the Island of Miyake, Japan.</title>
        <authorList>
            <person name="Fujimura R."/>
            <person name="Sato Y."/>
            <person name="Nishizawa T."/>
            <person name="Oshima K."/>
            <person name="Kim S.-W."/>
            <person name="Hattori M."/>
            <person name="Kamijo T."/>
            <person name="Ohta H."/>
        </authorList>
    </citation>
    <scope>NUCLEOTIDE SEQUENCE [LARGE SCALE GENOMIC DNA]</scope>
    <source>
        <strain evidence="8 9">C2-3</strain>
    </source>
</reference>
<dbReference type="Pfam" id="PF00472">
    <property type="entry name" value="RF-1"/>
    <property type="match status" value="1"/>
</dbReference>
<dbReference type="RefSeq" id="WP_014448943.1">
    <property type="nucleotide sequence ID" value="NC_017094.1"/>
</dbReference>
<reference evidence="9" key="2">
    <citation type="submission" date="2012-03" db="EMBL/GenBank/DDBJ databases">
        <title>The complete genome sequence of the pioneer microbe on fresh volcanic deposit, Leptospirillum ferrooxidans strain C2-3.</title>
        <authorList>
            <person name="Fujimura R."/>
            <person name="Sato Y."/>
            <person name="Nishizawa T."/>
            <person name="Nanba K."/>
            <person name="Oshima K."/>
            <person name="Hattori M."/>
            <person name="Kamijo T."/>
            <person name="Ohta H."/>
        </authorList>
    </citation>
    <scope>NUCLEOTIDE SEQUENCE [LARGE SCALE GENOMIC DNA]</scope>
    <source>
        <strain evidence="9">C2-3</strain>
    </source>
</reference>
<sequence length="368" mass="41775">MKKDWTRSGGIFDQGRLRGQLEQIESQTQSPEFWKDSSRATKLLKEKSTLEKRLEQINALCAKEEEIKALIDLADDPEFLRELSTVGPDFSQFVQQFELNEILSDKESDNPALIDIHPGAGGTESQDWAQMLLRMYMRWGERHGMTVEVIDLQSGDEAGIKSATIRIKGEHAFGYLSSEAGIHRLVRISPFDSNKRRHTSFASVFVYPELDDDIVVDIRDEDIRVDTFRASSAGGQHVNKTSSAIRLTHMPTGIVISSQNERSQLQNREMAFKVLRAKLYELEKTKQKEELDKIAGAQNKKEIGWGHQIRSYVLQPYQLIKDHRTGLESSRVNDILDGEIDTFIRGFLLARWEGTLGSGTGHDDLPEN</sequence>
<dbReference type="PATRIC" id="fig|1162668.3.peg.867"/>
<dbReference type="AlphaFoldDB" id="I0IMF2"/>
<keyword evidence="3 4" id="KW-0648">Protein biosynthesis</keyword>
<dbReference type="Gene3D" id="3.30.160.20">
    <property type="match status" value="1"/>
</dbReference>
<dbReference type="InterPro" id="IPR004374">
    <property type="entry name" value="PrfB"/>
</dbReference>
<dbReference type="OrthoDB" id="9806673at2"/>
<proteinExistence type="inferred from homology"/>
<evidence type="ECO:0000313" key="9">
    <source>
        <dbReference type="Proteomes" id="UP000007382"/>
    </source>
</evidence>
<name>I0IMF2_LEPFC</name>
<protein>
    <recommendedName>
        <fullName evidence="4 5">Peptide chain release factor 2</fullName>
        <shortName evidence="4">RF-2</shortName>
    </recommendedName>
</protein>
<dbReference type="SMART" id="SM00937">
    <property type="entry name" value="PCRF"/>
    <property type="match status" value="1"/>
</dbReference>
<dbReference type="STRING" id="1162668.LFE_0736"/>
<dbReference type="Gene3D" id="1.20.58.410">
    <property type="entry name" value="Release factor"/>
    <property type="match status" value="1"/>
</dbReference>
<dbReference type="Gene3D" id="3.30.70.1660">
    <property type="match status" value="1"/>
</dbReference>
<dbReference type="Proteomes" id="UP000007382">
    <property type="component" value="Chromosome"/>
</dbReference>
<dbReference type="PANTHER" id="PTHR43116">
    <property type="entry name" value="PEPTIDE CHAIN RELEASE FACTOR 2"/>
    <property type="match status" value="1"/>
</dbReference>
<keyword evidence="4" id="KW-0963">Cytoplasm</keyword>
<accession>I0IMF2</accession>
<comment type="similarity">
    <text evidence="1 4">Belongs to the prokaryotic/mitochondrial release factor family.</text>
</comment>
<dbReference type="NCBIfam" id="TIGR00020">
    <property type="entry name" value="prfB"/>
    <property type="match status" value="1"/>
</dbReference>
<feature type="domain" description="Peptide chain release factor" evidence="7">
    <location>
        <begin position="69"/>
        <end position="179"/>
    </location>
</feature>
<evidence type="ECO:0000256" key="6">
    <source>
        <dbReference type="SAM" id="Coils"/>
    </source>
</evidence>
<comment type="function">
    <text evidence="4">Peptide chain release factor 2 directs the termination of translation in response to the peptide chain termination codons UGA and UAA.</text>
</comment>
<dbReference type="HAMAP" id="MF_00094">
    <property type="entry name" value="Rel_fac_2"/>
    <property type="match status" value="1"/>
</dbReference>